<feature type="non-terminal residue" evidence="2">
    <location>
        <position position="51"/>
    </location>
</feature>
<gene>
    <name evidence="2" type="ORF">OG2516_14588</name>
</gene>
<comment type="caution">
    <text evidence="2">The sequence shown here is derived from an EMBL/GenBank/DDBJ whole genome shotgun (WGS) entry which is preliminary data.</text>
</comment>
<accession>Q2CC98</accession>
<dbReference type="STRING" id="314256.OG2516_14588"/>
<sequence length="51" mass="5057">MAVPATAGTGFCGWTAIMARTMALFQAEMLSVRDRPGSPQSASGSGVPGAG</sequence>
<feature type="region of interest" description="Disordered" evidence="1">
    <location>
        <begin position="32"/>
        <end position="51"/>
    </location>
</feature>
<dbReference type="Proteomes" id="UP000003635">
    <property type="component" value="Unassembled WGS sequence"/>
</dbReference>
<keyword evidence="3" id="KW-1185">Reference proteome</keyword>
<evidence type="ECO:0000313" key="2">
    <source>
        <dbReference type="EMBL" id="EAR50262.1"/>
    </source>
</evidence>
<name>Q2CC98_OCEGH</name>
<dbReference type="EMBL" id="AAOT01000032">
    <property type="protein sequence ID" value="EAR50262.1"/>
    <property type="molecule type" value="Genomic_DNA"/>
</dbReference>
<organism evidence="2 3">
    <name type="scientific">Oceanicola granulosus (strain ATCC BAA-861 / DSM 15982 / KCTC 12143 / HTCC2516)</name>
    <dbReference type="NCBI Taxonomy" id="314256"/>
    <lineage>
        <taxon>Bacteria</taxon>
        <taxon>Pseudomonadati</taxon>
        <taxon>Pseudomonadota</taxon>
        <taxon>Alphaproteobacteria</taxon>
        <taxon>Rhodobacterales</taxon>
        <taxon>Roseobacteraceae</taxon>
        <taxon>Oceanicola</taxon>
    </lineage>
</organism>
<evidence type="ECO:0000256" key="1">
    <source>
        <dbReference type="SAM" id="MobiDB-lite"/>
    </source>
</evidence>
<reference evidence="2 3" key="1">
    <citation type="journal article" date="2010" name="J. Bacteriol.">
        <title>Genome sequences of Oceanicola granulosus HTCC2516(T) and Oceanicola batsensis HTCC2597(TDelta).</title>
        <authorList>
            <person name="Thrash J.C."/>
            <person name="Cho J.C."/>
            <person name="Vergin K.L."/>
            <person name="Giovannoni S.J."/>
        </authorList>
    </citation>
    <scope>NUCLEOTIDE SEQUENCE [LARGE SCALE GENOMIC DNA]</scope>
    <source>
        <strain evidence="3">ATCC BAA-861 / DSM 15982 / KCTC 12143 / HTCC2516</strain>
    </source>
</reference>
<protein>
    <submittedName>
        <fullName evidence="2">Uncharacterized protein</fullName>
    </submittedName>
</protein>
<proteinExistence type="predicted"/>
<evidence type="ECO:0000313" key="3">
    <source>
        <dbReference type="Proteomes" id="UP000003635"/>
    </source>
</evidence>
<dbReference type="HOGENOM" id="CLU_3111087_0_0_5"/>
<dbReference type="AlphaFoldDB" id="Q2CC98"/>